<evidence type="ECO:0000256" key="6">
    <source>
        <dbReference type="SAM" id="Phobius"/>
    </source>
</evidence>
<dbReference type="EMBL" id="JAERTZ010000031">
    <property type="protein sequence ID" value="MBL1379122.1"/>
    <property type="molecule type" value="Genomic_DNA"/>
</dbReference>
<protein>
    <submittedName>
        <fullName evidence="7">LysE family translocator</fullName>
    </submittedName>
</protein>
<gene>
    <name evidence="7" type="ORF">JKV55_17590</name>
</gene>
<dbReference type="RefSeq" id="WP_202088177.1">
    <property type="nucleotide sequence ID" value="NZ_JAERTZ010000031.1"/>
</dbReference>
<dbReference type="PANTHER" id="PTHR30086">
    <property type="entry name" value="ARGININE EXPORTER PROTEIN ARGO"/>
    <property type="match status" value="1"/>
</dbReference>
<feature type="transmembrane region" description="Helical" evidence="6">
    <location>
        <begin position="115"/>
        <end position="133"/>
    </location>
</feature>
<proteinExistence type="predicted"/>
<evidence type="ECO:0000256" key="3">
    <source>
        <dbReference type="ARBA" id="ARBA00022692"/>
    </source>
</evidence>
<sequence>MLGTLVSMILFAFVGAVSPGPVNLIATSAGAGVGFWRTLPYVLGATLGYTLVVLLAGMGLAQLLQEQPLLAALLRYLGAAFLLYMALRIALAPVAELQANPGVAPSWWQGALTQWLNPKAWLVAASGVGLFVTAHEPVSLYLMLFCALSFAMCLLGVGLWAGFGTLLGHWLNGPRQRRFNRLMGLLLAVTVVGLFLPVAGGR</sequence>
<keyword evidence="2" id="KW-1003">Cell membrane</keyword>
<accession>A0ABS1QW80</accession>
<feature type="transmembrane region" description="Helical" evidence="6">
    <location>
        <begin position="182"/>
        <end position="200"/>
    </location>
</feature>
<evidence type="ECO:0000256" key="2">
    <source>
        <dbReference type="ARBA" id="ARBA00022475"/>
    </source>
</evidence>
<dbReference type="InterPro" id="IPR001123">
    <property type="entry name" value="LeuE-type"/>
</dbReference>
<evidence type="ECO:0000313" key="7">
    <source>
        <dbReference type="EMBL" id="MBL1379122.1"/>
    </source>
</evidence>
<reference evidence="8" key="1">
    <citation type="submission" date="2021-01" db="EMBL/GenBank/DDBJ databases">
        <title>Genome public.</title>
        <authorList>
            <person name="Liu C."/>
            <person name="Sun Q."/>
        </authorList>
    </citation>
    <scope>NUCLEOTIDE SEQUENCE [LARGE SCALE GENOMIC DNA]</scope>
    <source>
        <strain evidence="8">CGMCC 1.18722</strain>
    </source>
</reference>
<keyword evidence="5 6" id="KW-0472">Membrane</keyword>
<keyword evidence="3 6" id="KW-0812">Transmembrane</keyword>
<keyword evidence="4 6" id="KW-1133">Transmembrane helix</keyword>
<evidence type="ECO:0000256" key="1">
    <source>
        <dbReference type="ARBA" id="ARBA00004651"/>
    </source>
</evidence>
<dbReference type="Proteomes" id="UP000638570">
    <property type="component" value="Unassembled WGS sequence"/>
</dbReference>
<evidence type="ECO:0000256" key="4">
    <source>
        <dbReference type="ARBA" id="ARBA00022989"/>
    </source>
</evidence>
<dbReference type="Pfam" id="PF01810">
    <property type="entry name" value="LysE"/>
    <property type="match status" value="1"/>
</dbReference>
<organism evidence="7 8">
    <name type="scientific">Zobellella iuensis</name>
    <dbReference type="NCBI Taxonomy" id="2803811"/>
    <lineage>
        <taxon>Bacteria</taxon>
        <taxon>Pseudomonadati</taxon>
        <taxon>Pseudomonadota</taxon>
        <taxon>Gammaproteobacteria</taxon>
        <taxon>Aeromonadales</taxon>
        <taxon>Aeromonadaceae</taxon>
        <taxon>Zobellella</taxon>
    </lineage>
</organism>
<evidence type="ECO:0000256" key="5">
    <source>
        <dbReference type="ARBA" id="ARBA00023136"/>
    </source>
</evidence>
<feature type="transmembrane region" description="Helical" evidence="6">
    <location>
        <begin position="140"/>
        <end position="162"/>
    </location>
</feature>
<dbReference type="PANTHER" id="PTHR30086:SF20">
    <property type="entry name" value="ARGININE EXPORTER PROTEIN ARGO-RELATED"/>
    <property type="match status" value="1"/>
</dbReference>
<feature type="transmembrane region" description="Helical" evidence="6">
    <location>
        <begin position="41"/>
        <end position="61"/>
    </location>
</feature>
<keyword evidence="8" id="KW-1185">Reference proteome</keyword>
<comment type="subcellular location">
    <subcellularLocation>
        <location evidence="1">Cell membrane</location>
        <topology evidence="1">Multi-pass membrane protein</topology>
    </subcellularLocation>
</comment>
<name>A0ABS1QW80_9GAMM</name>
<comment type="caution">
    <text evidence="7">The sequence shown here is derived from an EMBL/GenBank/DDBJ whole genome shotgun (WGS) entry which is preliminary data.</text>
</comment>
<evidence type="ECO:0000313" key="8">
    <source>
        <dbReference type="Proteomes" id="UP000638570"/>
    </source>
</evidence>
<feature type="transmembrane region" description="Helical" evidence="6">
    <location>
        <begin position="73"/>
        <end position="95"/>
    </location>
</feature>